<dbReference type="Proteomes" id="UP000291142">
    <property type="component" value="Unassembled WGS sequence"/>
</dbReference>
<dbReference type="RefSeq" id="WP_130964292.1">
    <property type="nucleotide sequence ID" value="NZ_SIRT01000007.1"/>
</dbReference>
<comment type="caution">
    <text evidence="1">The sequence shown here is derived from an EMBL/GenBank/DDBJ whole genome shotgun (WGS) entry which is preliminary data.</text>
</comment>
<keyword evidence="2" id="KW-1185">Reference proteome</keyword>
<evidence type="ECO:0000313" key="2">
    <source>
        <dbReference type="Proteomes" id="UP000291142"/>
    </source>
</evidence>
<accession>A0A4Q9FIG5</accession>
<protein>
    <submittedName>
        <fullName evidence="1">DUF5131 family protein</fullName>
    </submittedName>
</protein>
<dbReference type="Pfam" id="PF07505">
    <property type="entry name" value="DUF5131"/>
    <property type="match status" value="1"/>
</dbReference>
<evidence type="ECO:0000313" key="1">
    <source>
        <dbReference type="EMBL" id="TBN03219.1"/>
    </source>
</evidence>
<reference evidence="1 2" key="1">
    <citation type="submission" date="2019-02" db="EMBL/GenBank/DDBJ databases">
        <title>Hyunsoonleella sp., isolated from marine sediment.</title>
        <authorList>
            <person name="Liu B.-T."/>
        </authorList>
    </citation>
    <scope>NUCLEOTIDE SEQUENCE [LARGE SCALE GENOMIC DNA]</scope>
    <source>
        <strain evidence="1 2">T58</strain>
    </source>
</reference>
<sequence length="276" mass="32793">MKYTQIIKVEKNVNKLKTNKKIKTMKKSNIQWTNYTWNPWQGCRKVSPGCKYCYMYRDKAIYGQNAKTVVRSKTVFDAPLKWKDGELVFTCSWSDWFIEEADEWRDEAWEIIKKTPRHTYQILTKRPERIKEHLPEYFDDLDNVWLGVSIESEDQMGRLEHLKDFSCITFASFEPLIAPIPWDERMQVLDWCIIGGESGNNIGEHKYRKMELEWMRNLIKGAKSSGVPCFVKQLGTHQYKQLGLKDRHGGDIDEFPEEFIIREYPQVYYDKHLALT</sequence>
<dbReference type="OrthoDB" id="9787478at2"/>
<gene>
    <name evidence="1" type="ORF">EYD45_09390</name>
</gene>
<dbReference type="EMBL" id="SIRT01000007">
    <property type="protein sequence ID" value="TBN03219.1"/>
    <property type="molecule type" value="Genomic_DNA"/>
</dbReference>
<dbReference type="AlphaFoldDB" id="A0A4Q9FIG5"/>
<proteinExistence type="predicted"/>
<name>A0A4Q9FIG5_9FLAO</name>
<dbReference type="InterPro" id="IPR011101">
    <property type="entry name" value="DUF5131"/>
</dbReference>
<organism evidence="1 2">
    <name type="scientific">Hyunsoonleella flava</name>
    <dbReference type="NCBI Taxonomy" id="2527939"/>
    <lineage>
        <taxon>Bacteria</taxon>
        <taxon>Pseudomonadati</taxon>
        <taxon>Bacteroidota</taxon>
        <taxon>Flavobacteriia</taxon>
        <taxon>Flavobacteriales</taxon>
        <taxon>Flavobacteriaceae</taxon>
    </lineage>
</organism>